<dbReference type="GO" id="GO:0008483">
    <property type="term" value="F:transaminase activity"/>
    <property type="evidence" value="ECO:0007669"/>
    <property type="project" value="UniProtKB-KW"/>
</dbReference>
<keyword evidence="2" id="KW-1185">Reference proteome</keyword>
<name>A0A7J7CUY2_TRIWF</name>
<proteinExistence type="predicted"/>
<dbReference type="EMBL" id="JAAARO010000013">
    <property type="protein sequence ID" value="KAF5737873.1"/>
    <property type="molecule type" value="Genomic_DNA"/>
</dbReference>
<protein>
    <submittedName>
        <fullName evidence="1">Alanine--glyoxylate aminotransferase 2 1 mitochondrial-like isoform X3</fullName>
    </submittedName>
</protein>
<comment type="caution">
    <text evidence="1">The sequence shown here is derived from an EMBL/GenBank/DDBJ whole genome shotgun (WGS) entry which is preliminary data.</text>
</comment>
<dbReference type="Proteomes" id="UP000593562">
    <property type="component" value="Unassembled WGS sequence"/>
</dbReference>
<organism evidence="1 2">
    <name type="scientific">Tripterygium wilfordii</name>
    <name type="common">Thunder God vine</name>
    <dbReference type="NCBI Taxonomy" id="458696"/>
    <lineage>
        <taxon>Eukaryota</taxon>
        <taxon>Viridiplantae</taxon>
        <taxon>Streptophyta</taxon>
        <taxon>Embryophyta</taxon>
        <taxon>Tracheophyta</taxon>
        <taxon>Spermatophyta</taxon>
        <taxon>Magnoliopsida</taxon>
        <taxon>eudicotyledons</taxon>
        <taxon>Gunneridae</taxon>
        <taxon>Pentapetalae</taxon>
        <taxon>rosids</taxon>
        <taxon>fabids</taxon>
        <taxon>Celastrales</taxon>
        <taxon>Celastraceae</taxon>
        <taxon>Tripterygium</taxon>
    </lineage>
</organism>
<evidence type="ECO:0000313" key="2">
    <source>
        <dbReference type="Proteomes" id="UP000593562"/>
    </source>
</evidence>
<accession>A0A7J7CUY2</accession>
<evidence type="ECO:0000313" key="1">
    <source>
        <dbReference type="EMBL" id="KAF5737873.1"/>
    </source>
</evidence>
<dbReference type="AlphaFoldDB" id="A0A7J7CUY2"/>
<dbReference type="InParanoid" id="A0A7J7CUY2"/>
<gene>
    <name evidence="1" type="ORF">HS088_TW13G00764</name>
</gene>
<reference evidence="1 2" key="1">
    <citation type="journal article" date="2020" name="Nat. Commun.">
        <title>Genome of Tripterygium wilfordii and identification of cytochrome P450 involved in triptolide biosynthesis.</title>
        <authorList>
            <person name="Tu L."/>
            <person name="Su P."/>
            <person name="Zhang Z."/>
            <person name="Gao L."/>
            <person name="Wang J."/>
            <person name="Hu T."/>
            <person name="Zhou J."/>
            <person name="Zhang Y."/>
            <person name="Zhao Y."/>
            <person name="Liu Y."/>
            <person name="Song Y."/>
            <person name="Tong Y."/>
            <person name="Lu Y."/>
            <person name="Yang J."/>
            <person name="Xu C."/>
            <person name="Jia M."/>
            <person name="Peters R.J."/>
            <person name="Huang L."/>
            <person name="Gao W."/>
        </authorList>
    </citation>
    <scope>NUCLEOTIDE SEQUENCE [LARGE SCALE GENOMIC DNA]</scope>
    <source>
        <strain evidence="2">cv. XIE 37</strain>
        <tissue evidence="1">Leaf</tissue>
    </source>
</reference>
<sequence>MELTKGFNNKTRATELAAAVFERLRDVSVLVGRGGLHGNVIRINHQCVSQKTMQIFFLMLLAIPSQLQRTARGGPVHKYPVRWTIHI</sequence>
<keyword evidence="1" id="KW-0032">Aminotransferase</keyword>
<keyword evidence="1" id="KW-0808">Transferase</keyword>